<feature type="compositionally biased region" description="Acidic residues" evidence="11">
    <location>
        <begin position="937"/>
        <end position="999"/>
    </location>
</feature>
<evidence type="ECO:0000256" key="4">
    <source>
        <dbReference type="ARBA" id="ARBA00022763"/>
    </source>
</evidence>
<evidence type="ECO:0000256" key="5">
    <source>
        <dbReference type="ARBA" id="ARBA00023015"/>
    </source>
</evidence>
<evidence type="ECO:0000256" key="7">
    <source>
        <dbReference type="ARBA" id="ARBA00023163"/>
    </source>
</evidence>
<feature type="domain" description="FACT complex subunit SPT16 N-terminal lobe" evidence="12">
    <location>
        <begin position="6"/>
        <end position="159"/>
    </location>
</feature>
<keyword evidence="2 10" id="KW-0158">Chromosome</keyword>
<dbReference type="GO" id="GO:0006260">
    <property type="term" value="P:DNA replication"/>
    <property type="evidence" value="ECO:0007669"/>
    <property type="project" value="UniProtKB-KW"/>
</dbReference>
<keyword evidence="7 10" id="KW-0804">Transcription</keyword>
<evidence type="ECO:0000313" key="16">
    <source>
        <dbReference type="Proteomes" id="UP000038830"/>
    </source>
</evidence>
<accession>A0A0H5CKV6</accession>
<dbReference type="InterPro" id="IPR056595">
    <property type="entry name" value="Fact-SPT16_PH"/>
</dbReference>
<dbReference type="Gene3D" id="3.40.350.10">
    <property type="entry name" value="Creatinase/prolidase N-terminal domain"/>
    <property type="match status" value="1"/>
</dbReference>
<keyword evidence="6" id="KW-0175">Coiled coil</keyword>
<keyword evidence="4 10" id="KW-0227">DNA damage</keyword>
<dbReference type="InterPro" id="IPR033825">
    <property type="entry name" value="Spt16_M24"/>
</dbReference>
<comment type="function">
    <text evidence="10">Component of the FACT complex, a general chromatin factor that acts to reorganize nucleosomes. The FACT complex is involved in multiple processes that require DNA as a template such as mRNA elongation, DNA replication and DNA repair. During transcription elongation the FACT complex acts as a histone chaperone that both destabilizes and restores nucleosomal structure. It facilitates the passage of RNA polymerase II and transcription by promoting the dissociation of one histone H2A-H2B dimer from the nucleosome, then subsequently promotes the reestablishment of the nucleosome following the passage of RNA polymerase II.</text>
</comment>
<evidence type="ECO:0000256" key="8">
    <source>
        <dbReference type="ARBA" id="ARBA00023204"/>
    </source>
</evidence>
<feature type="region of interest" description="Disordered" evidence="11">
    <location>
        <begin position="935"/>
        <end position="1014"/>
    </location>
</feature>
<dbReference type="InterPro" id="IPR000994">
    <property type="entry name" value="Pept_M24"/>
</dbReference>
<dbReference type="Gene3D" id="2.30.29.210">
    <property type="entry name" value="FACT complex subunit Spt16p/Cdc68p"/>
    <property type="match status" value="1"/>
</dbReference>
<dbReference type="AlphaFoldDB" id="A0A0H5CKV6"/>
<dbReference type="PANTHER" id="PTHR13980">
    <property type="entry name" value="CDC68 RELATED"/>
    <property type="match status" value="1"/>
</dbReference>
<dbReference type="GO" id="GO:0006281">
    <property type="term" value="P:DNA repair"/>
    <property type="evidence" value="ECO:0007669"/>
    <property type="project" value="UniProtKB-UniRule"/>
</dbReference>
<feature type="compositionally biased region" description="Basic and acidic residues" evidence="11">
    <location>
        <begin position="466"/>
        <end position="497"/>
    </location>
</feature>
<evidence type="ECO:0000256" key="10">
    <source>
        <dbReference type="RuleBase" id="RU367052"/>
    </source>
</evidence>
<dbReference type="Gene3D" id="2.30.29.150">
    <property type="match status" value="1"/>
</dbReference>
<comment type="subunit">
    <text evidence="10">Component of the FACT complex.</text>
</comment>
<proteinExistence type="inferred from homology"/>
<dbReference type="FunFam" id="2.30.29.210:FF:000001">
    <property type="entry name" value="FACT complex subunit spt16"/>
    <property type="match status" value="1"/>
</dbReference>
<evidence type="ECO:0000256" key="6">
    <source>
        <dbReference type="ARBA" id="ARBA00023054"/>
    </source>
</evidence>
<feature type="compositionally biased region" description="Basic and acidic residues" evidence="11">
    <location>
        <begin position="1000"/>
        <end position="1014"/>
    </location>
</feature>
<dbReference type="SUPFAM" id="SSF55920">
    <property type="entry name" value="Creatinase/aminopeptidase"/>
    <property type="match status" value="1"/>
</dbReference>
<dbReference type="Proteomes" id="UP000038830">
    <property type="component" value="Unassembled WGS sequence"/>
</dbReference>
<dbReference type="GO" id="GO:0010468">
    <property type="term" value="P:regulation of gene expression"/>
    <property type="evidence" value="ECO:0007669"/>
    <property type="project" value="UniProtKB-ARBA"/>
</dbReference>
<feature type="domain" description="FACT complex subunit SPT16 middle" evidence="13">
    <location>
        <begin position="536"/>
        <end position="689"/>
    </location>
</feature>
<dbReference type="SMART" id="SM01286">
    <property type="entry name" value="SPT16"/>
    <property type="match status" value="1"/>
</dbReference>
<dbReference type="Pfam" id="PF08512">
    <property type="entry name" value="Rttp106-like_middle"/>
    <property type="match status" value="1"/>
</dbReference>
<dbReference type="Pfam" id="PF14826">
    <property type="entry name" value="FACT-Spt16_Nlob"/>
    <property type="match status" value="1"/>
</dbReference>
<dbReference type="CDD" id="cd01091">
    <property type="entry name" value="CDC68-like"/>
    <property type="match status" value="1"/>
</dbReference>
<comment type="similarity">
    <text evidence="1 10">Belongs to the peptidase M24 family. SPT16 subfamily.</text>
</comment>
<dbReference type="FunFam" id="3.90.230.10:FF:000005">
    <property type="entry name" value="FACT complex subunit spt16"/>
    <property type="match status" value="1"/>
</dbReference>
<keyword evidence="8 10" id="KW-0234">DNA repair</keyword>
<evidence type="ECO:0000259" key="13">
    <source>
        <dbReference type="SMART" id="SM01286"/>
    </source>
</evidence>
<evidence type="ECO:0000256" key="11">
    <source>
        <dbReference type="SAM" id="MobiDB-lite"/>
    </source>
</evidence>
<protein>
    <recommendedName>
        <fullName evidence="10">FACT complex subunit</fullName>
    </recommendedName>
</protein>
<dbReference type="Pfam" id="PF00557">
    <property type="entry name" value="Peptidase_M24"/>
    <property type="match status" value="1"/>
</dbReference>
<dbReference type="Gene3D" id="3.90.230.10">
    <property type="entry name" value="Creatinase/methionine aminopeptidase superfamily"/>
    <property type="match status" value="1"/>
</dbReference>
<evidence type="ECO:0000256" key="9">
    <source>
        <dbReference type="ARBA" id="ARBA00023242"/>
    </source>
</evidence>
<dbReference type="InterPro" id="IPR011993">
    <property type="entry name" value="PH-like_dom_sf"/>
</dbReference>
<keyword evidence="5 10" id="KW-0805">Transcription regulation</keyword>
<evidence type="ECO:0000256" key="2">
    <source>
        <dbReference type="ARBA" id="ARBA00022454"/>
    </source>
</evidence>
<gene>
    <name evidence="15" type="ORF">BN1211_6119</name>
</gene>
<dbReference type="InterPro" id="IPR013719">
    <property type="entry name" value="RTT106/SPT16-like_middle_dom"/>
</dbReference>
<organism evidence="15 16">
    <name type="scientific">Cyberlindnera jadinii (strain ATCC 18201 / CBS 1600 / BCRC 20928 / JCM 3617 / NBRC 0987 / NRRL Y-1542)</name>
    <name type="common">Torula yeast</name>
    <name type="synonym">Candida utilis</name>
    <dbReference type="NCBI Taxonomy" id="983966"/>
    <lineage>
        <taxon>Eukaryota</taxon>
        <taxon>Fungi</taxon>
        <taxon>Dikarya</taxon>
        <taxon>Ascomycota</taxon>
        <taxon>Saccharomycotina</taxon>
        <taxon>Saccharomycetes</taxon>
        <taxon>Phaffomycetales</taxon>
        <taxon>Phaffomycetaceae</taxon>
        <taxon>Cyberlindnera</taxon>
    </lineage>
</organism>
<name>A0A0H5CKV6_CYBJN</name>
<dbReference type="FunFam" id="2.30.29.30:FF:000017">
    <property type="entry name" value="FACT complex subunit SPT16"/>
    <property type="match status" value="1"/>
</dbReference>
<dbReference type="InterPro" id="IPR036005">
    <property type="entry name" value="Creatinase/aminopeptidase-like"/>
</dbReference>
<reference evidence="16" key="1">
    <citation type="journal article" date="2015" name="J. Biotechnol.">
        <title>The structure of the Cyberlindnera jadinii genome and its relation to Candida utilis analyzed by the occurrence of single nucleotide polymorphisms.</title>
        <authorList>
            <person name="Rupp O."/>
            <person name="Brinkrolf K."/>
            <person name="Buerth C."/>
            <person name="Kunigo M."/>
            <person name="Schneider J."/>
            <person name="Jaenicke S."/>
            <person name="Goesmann A."/>
            <person name="Puehler A."/>
            <person name="Jaeger K.-E."/>
            <person name="Ernst J.F."/>
        </authorList>
    </citation>
    <scope>NUCLEOTIDE SEQUENCE [LARGE SCALE GENOMIC DNA]</scope>
    <source>
        <strain evidence="16">ATCC 18201 / CBS 1600 / BCRC 20928 / JCM 3617 / NBRC 0987 / NRRL Y-1542</strain>
    </source>
</reference>
<dbReference type="GO" id="GO:0035101">
    <property type="term" value="C:FACT complex"/>
    <property type="evidence" value="ECO:0007669"/>
    <property type="project" value="UniProtKB-UniRule"/>
</dbReference>
<dbReference type="GO" id="GO:0006368">
    <property type="term" value="P:transcription elongation by RNA polymerase II"/>
    <property type="evidence" value="ECO:0007669"/>
    <property type="project" value="TreeGrafter"/>
</dbReference>
<dbReference type="Gene3D" id="2.30.29.30">
    <property type="entry name" value="Pleckstrin-homology domain (PH domain)/Phosphotyrosine-binding domain (PTB)"/>
    <property type="match status" value="1"/>
</dbReference>
<evidence type="ECO:0000259" key="12">
    <source>
        <dbReference type="SMART" id="SM01285"/>
    </source>
</evidence>
<comment type="subcellular location">
    <subcellularLocation>
        <location evidence="10">Nucleus</location>
    </subcellularLocation>
    <subcellularLocation>
        <location evidence="10">Chromosome</location>
    </subcellularLocation>
</comment>
<dbReference type="InterPro" id="IPR029149">
    <property type="entry name" value="Creatin/AminoP/Spt16_N"/>
</dbReference>
<evidence type="ECO:0000256" key="1">
    <source>
        <dbReference type="ARBA" id="ARBA00010779"/>
    </source>
</evidence>
<dbReference type="InterPro" id="IPR029148">
    <property type="entry name" value="FACT-SPT16_Nlobe"/>
</dbReference>
<dbReference type="Pfam" id="PF08644">
    <property type="entry name" value="SPT16"/>
    <property type="match status" value="1"/>
</dbReference>
<dbReference type="InterPro" id="IPR013953">
    <property type="entry name" value="FACT_SPT16_M"/>
</dbReference>
<keyword evidence="9 10" id="KW-0539">Nucleus</keyword>
<feature type="region of interest" description="Disordered" evidence="11">
    <location>
        <begin position="448"/>
        <end position="505"/>
    </location>
</feature>
<dbReference type="GO" id="GO:0031491">
    <property type="term" value="F:nucleosome binding"/>
    <property type="evidence" value="ECO:0007669"/>
    <property type="project" value="TreeGrafter"/>
</dbReference>
<dbReference type="SMART" id="SM01285">
    <property type="entry name" value="FACT-Spt16_Nlob"/>
    <property type="match status" value="1"/>
</dbReference>
<dbReference type="InterPro" id="IPR040258">
    <property type="entry name" value="Spt16"/>
</dbReference>
<sequence>MSEPKIDSIAFRKRVGIIQKRIAEDGFNGAGSLLVVVGSSDEENPYQKSTILHNWLLGYEFPATAIFITKDKVVFITSVGKTKYLGGIKNGGSVDVWARTKDADNNKKLWDDLVGELKQVHKVGIITKDKFQGKLINEWEPIWDSVKGELELIDVSVQLSQCWETKDTKELSRITMAAKTSSEFMNYFSDEMVRVVDEELKVSHSKLTERVENKIDEDKFLAQLKKKFGSQLDLNLLDWCYTPIIQSGGKYDLRPSAQSNDDNLHGGVVIASLGIRYMSYCSNIARTFLVDPTPEVDKNYDFLIAVQKKVISLLKPGTTGSKIYTETLEFIKSERPELEKHFTKNVGWIIGLEFRDNTFLLNPKNERELPDNSTFDLTIGFQNLANEASKDPKTKNYSLLLTDTVKIVDSTPSVITEYTKTRADVSFFFKDETENVKKEVLDLADDDVKPKRDTTGANSKILKSKLRTETKNHDELDDTRQRQQQKELHEKRQREGLSRFSDTSATNPNERKVIFKKYESYVRETQIPTMVKDLKAHVDFKTQTILIPISGRPVPFHINSYKNGSKTDEGDYTYLRLNFNSPGVGGNTSKKDEIPYEDDGSKQFVRSITLRSRDAEHMAQVFKDISDLKKESQKKEADKKNMADVVAQAELILAKPGRLRRMDNIFVRPSPDTKRVPGSLSIHENGLRYQSSLKQDSRIDILFSNMKHLFFQPCKDELIVLIHVHLKTPLIVGKKKTFDVQFYREASDIAFDETNGARRGARRRYGDDDELEQEQEERRRKAALDKEFRKFAELIADSSHGAVDLDIPFRELGFQGVPFRAATFLMPTRDCLVQLIDPPFLVVTLEEVEIAHLERVQFGLKNFDMVFVFRDFGKAVVHVNTIPIEVLEDVKSWLTDVDIPFTESTINLNWSTIMKTLQADPKQFFLDGGWSFLAGNSDDEESEQSEEESEYEVSDEDPEDEDVDSEDDYSEGGDDDSGSDFSGDDDDDDEEESADDWDEMEKKAAREDASSRFD</sequence>
<dbReference type="EMBL" id="CDQK01000007">
    <property type="protein sequence ID" value="CEP25119.1"/>
    <property type="molecule type" value="Genomic_DNA"/>
</dbReference>
<evidence type="ECO:0000256" key="3">
    <source>
        <dbReference type="ARBA" id="ARBA00022705"/>
    </source>
</evidence>
<dbReference type="SMART" id="SM01287">
    <property type="entry name" value="Rtt106"/>
    <property type="match status" value="1"/>
</dbReference>
<keyword evidence="3 10" id="KW-0235">DNA replication</keyword>
<dbReference type="Pfam" id="PF24824">
    <property type="entry name" value="PH_SPT16"/>
    <property type="match status" value="1"/>
</dbReference>
<evidence type="ECO:0000313" key="15">
    <source>
        <dbReference type="EMBL" id="CEP25119.1"/>
    </source>
</evidence>
<evidence type="ECO:0000259" key="14">
    <source>
        <dbReference type="SMART" id="SM01287"/>
    </source>
</evidence>
<feature type="domain" description="Histone chaperone RTT106/FACT complex subunit SPT16-like middle" evidence="14">
    <location>
        <begin position="814"/>
        <end position="904"/>
    </location>
</feature>
<dbReference type="PANTHER" id="PTHR13980:SF15">
    <property type="entry name" value="FACT COMPLEX SUBUNIT SPT16"/>
    <property type="match status" value="1"/>
</dbReference>